<evidence type="ECO:0000256" key="9">
    <source>
        <dbReference type="SAM" id="MobiDB-lite"/>
    </source>
</evidence>
<keyword evidence="7" id="KW-0829">Tyrosine-protein kinase</keyword>
<dbReference type="PANTHER" id="PTHR32309">
    <property type="entry name" value="TYROSINE-PROTEIN KINASE"/>
    <property type="match status" value="1"/>
</dbReference>
<evidence type="ECO:0000256" key="3">
    <source>
        <dbReference type="ARBA" id="ARBA00022679"/>
    </source>
</evidence>
<dbReference type="Proteomes" id="UP000285961">
    <property type="component" value="Unassembled WGS sequence"/>
</dbReference>
<feature type="compositionally biased region" description="Basic and acidic residues" evidence="9">
    <location>
        <begin position="1"/>
        <end position="20"/>
    </location>
</feature>
<reference evidence="11 12" key="1">
    <citation type="journal article" date="2017" name="ISME J.">
        <title>Energy and carbon metabolisms in a deep terrestrial subsurface fluid microbial community.</title>
        <authorList>
            <person name="Momper L."/>
            <person name="Jungbluth S.P."/>
            <person name="Lee M.D."/>
            <person name="Amend J.P."/>
        </authorList>
    </citation>
    <scope>NUCLEOTIDE SEQUENCE [LARGE SCALE GENOMIC DNA]</scope>
    <source>
        <strain evidence="11">SURF_17</strain>
    </source>
</reference>
<feature type="compositionally biased region" description="Polar residues" evidence="9">
    <location>
        <begin position="279"/>
        <end position="288"/>
    </location>
</feature>
<evidence type="ECO:0000256" key="8">
    <source>
        <dbReference type="ARBA" id="ARBA00051245"/>
    </source>
</evidence>
<dbReference type="InterPro" id="IPR027417">
    <property type="entry name" value="P-loop_NTPase"/>
</dbReference>
<evidence type="ECO:0000256" key="6">
    <source>
        <dbReference type="ARBA" id="ARBA00022840"/>
    </source>
</evidence>
<keyword evidence="6" id="KW-0067">ATP-binding</keyword>
<dbReference type="NCBIfam" id="TIGR01007">
    <property type="entry name" value="eps_fam"/>
    <property type="match status" value="1"/>
</dbReference>
<dbReference type="SUPFAM" id="SSF52540">
    <property type="entry name" value="P-loop containing nucleoside triphosphate hydrolases"/>
    <property type="match status" value="1"/>
</dbReference>
<dbReference type="PANTHER" id="PTHR32309:SF13">
    <property type="entry name" value="FERRIC ENTEROBACTIN TRANSPORT PROTEIN FEPE"/>
    <property type="match status" value="1"/>
</dbReference>
<comment type="catalytic activity">
    <reaction evidence="8">
        <text>L-tyrosyl-[protein] + ATP = O-phospho-L-tyrosyl-[protein] + ADP + H(+)</text>
        <dbReference type="Rhea" id="RHEA:10596"/>
        <dbReference type="Rhea" id="RHEA-COMP:10136"/>
        <dbReference type="Rhea" id="RHEA-COMP:20101"/>
        <dbReference type="ChEBI" id="CHEBI:15378"/>
        <dbReference type="ChEBI" id="CHEBI:30616"/>
        <dbReference type="ChEBI" id="CHEBI:46858"/>
        <dbReference type="ChEBI" id="CHEBI:61978"/>
        <dbReference type="ChEBI" id="CHEBI:456216"/>
        <dbReference type="EC" id="2.7.10.2"/>
    </reaction>
</comment>
<evidence type="ECO:0000256" key="2">
    <source>
        <dbReference type="ARBA" id="ARBA00011903"/>
    </source>
</evidence>
<evidence type="ECO:0000259" key="10">
    <source>
        <dbReference type="Pfam" id="PF13614"/>
    </source>
</evidence>
<dbReference type="AlphaFoldDB" id="A0A419F215"/>
<accession>A0A419F215</accession>
<comment type="caution">
    <text evidence="11">The sequence shown here is derived from an EMBL/GenBank/DDBJ whole genome shotgun (WGS) entry which is preliminary data.</text>
</comment>
<proteinExistence type="inferred from homology"/>
<feature type="region of interest" description="Disordered" evidence="9">
    <location>
        <begin position="1"/>
        <end position="40"/>
    </location>
</feature>
<protein>
    <recommendedName>
        <fullName evidence="2">non-specific protein-tyrosine kinase</fullName>
        <ecNumber evidence="2">2.7.10.2</ecNumber>
    </recommendedName>
</protein>
<feature type="domain" description="AAA" evidence="10">
    <location>
        <begin position="83"/>
        <end position="231"/>
    </location>
</feature>
<dbReference type="InterPro" id="IPR025669">
    <property type="entry name" value="AAA_dom"/>
</dbReference>
<evidence type="ECO:0000313" key="11">
    <source>
        <dbReference type="EMBL" id="RJP72350.1"/>
    </source>
</evidence>
<keyword evidence="3 11" id="KW-0808">Transferase</keyword>
<dbReference type="GO" id="GO:0004715">
    <property type="term" value="F:non-membrane spanning protein tyrosine kinase activity"/>
    <property type="evidence" value="ECO:0007669"/>
    <property type="project" value="UniProtKB-EC"/>
</dbReference>
<dbReference type="EMBL" id="QZKI01000046">
    <property type="protein sequence ID" value="RJP72350.1"/>
    <property type="molecule type" value="Genomic_DNA"/>
</dbReference>
<dbReference type="Gene3D" id="3.40.50.300">
    <property type="entry name" value="P-loop containing nucleotide triphosphate hydrolases"/>
    <property type="match status" value="1"/>
</dbReference>
<comment type="similarity">
    <text evidence="1">Belongs to the CpsD/CapB family.</text>
</comment>
<evidence type="ECO:0000256" key="1">
    <source>
        <dbReference type="ARBA" id="ARBA00007316"/>
    </source>
</evidence>
<feature type="region of interest" description="Disordered" evidence="9">
    <location>
        <begin position="264"/>
        <end position="288"/>
    </location>
</feature>
<sequence>MSKIERALRKAEEEKLKKTPVEQPADDSEDAVLSIPRDTSRPAEQLPALTHLSESFRKIAARVKSCCENLGANDVIFTSAISGEGKTTTAANCALSLCRDFNLSVCLVDCDLRNPTVAEYFGLNGEAGIVEVLRGQAEIPSAIQQTSQKHLSVIQSRHVGTLSLQLLNEDRMRKLTHELRDRFDFVIYDAPPVLPVADTAVLSKVVSTVVLVLEAGRTRRKHVEQIFEQIDRNKIIGFVMNYKRHRMPETYNYSKYYNYGIDETKPSDGAPAGDKRNLSKGTTYEGQR</sequence>
<dbReference type="CDD" id="cd05387">
    <property type="entry name" value="BY-kinase"/>
    <property type="match status" value="1"/>
</dbReference>
<evidence type="ECO:0000256" key="4">
    <source>
        <dbReference type="ARBA" id="ARBA00022741"/>
    </source>
</evidence>
<name>A0A419F215_9BACT</name>
<dbReference type="Pfam" id="PF13614">
    <property type="entry name" value="AAA_31"/>
    <property type="match status" value="1"/>
</dbReference>
<dbReference type="InterPro" id="IPR005702">
    <property type="entry name" value="Wzc-like_C"/>
</dbReference>
<evidence type="ECO:0000256" key="5">
    <source>
        <dbReference type="ARBA" id="ARBA00022777"/>
    </source>
</evidence>
<keyword evidence="5 11" id="KW-0418">Kinase</keyword>
<dbReference type="GO" id="GO:0005886">
    <property type="term" value="C:plasma membrane"/>
    <property type="evidence" value="ECO:0007669"/>
    <property type="project" value="TreeGrafter"/>
</dbReference>
<gene>
    <name evidence="11" type="ORF">C4532_06250</name>
</gene>
<evidence type="ECO:0000313" key="12">
    <source>
        <dbReference type="Proteomes" id="UP000285961"/>
    </source>
</evidence>
<organism evidence="11 12">
    <name type="scientific">Candidatus Abyssobacteria bacterium SURF_17</name>
    <dbReference type="NCBI Taxonomy" id="2093361"/>
    <lineage>
        <taxon>Bacteria</taxon>
        <taxon>Pseudomonadati</taxon>
        <taxon>Candidatus Hydrogenedentota</taxon>
        <taxon>Candidatus Abyssobacteria</taxon>
    </lineage>
</organism>
<dbReference type="GO" id="GO:0005524">
    <property type="term" value="F:ATP binding"/>
    <property type="evidence" value="ECO:0007669"/>
    <property type="project" value="UniProtKB-KW"/>
</dbReference>
<dbReference type="EC" id="2.7.10.2" evidence="2"/>
<keyword evidence="4" id="KW-0547">Nucleotide-binding</keyword>
<evidence type="ECO:0000256" key="7">
    <source>
        <dbReference type="ARBA" id="ARBA00023137"/>
    </source>
</evidence>
<dbReference type="InterPro" id="IPR050445">
    <property type="entry name" value="Bact_polysacc_biosynth/exp"/>
</dbReference>